<evidence type="ECO:0000313" key="1">
    <source>
        <dbReference type="EnsemblMetazoa" id="ENSAATROPP000806"/>
    </source>
</evidence>
<dbReference type="EnsemblMetazoa" id="ENSAATROPT000847">
    <property type="protein sequence ID" value="ENSAATROPP000806"/>
    <property type="gene ID" value="ENSAATROPG000680"/>
</dbReference>
<reference evidence="1" key="1">
    <citation type="submission" date="2024-04" db="UniProtKB">
        <authorList>
            <consortium name="EnsemblMetazoa"/>
        </authorList>
    </citation>
    <scope>IDENTIFICATION</scope>
    <source>
        <strain evidence="1">EBRO</strain>
    </source>
</reference>
<name>A0AAG5CPU9_ANOAO</name>
<dbReference type="Proteomes" id="UP000075880">
    <property type="component" value="Unassembled WGS sequence"/>
</dbReference>
<keyword evidence="2" id="KW-1185">Reference proteome</keyword>
<sequence>HESRFRAARNRYSVGGCTSSYFLSASSAISLAWDSCASSIATLSSSMFVRFSRAFRILWMVEWWAAEASDSLAVAEAKRSSERSRSSSSS</sequence>
<protein>
    <submittedName>
        <fullName evidence="1">Uncharacterized protein</fullName>
    </submittedName>
</protein>
<dbReference type="AlphaFoldDB" id="A0AAG5CPU9"/>
<organism evidence="1 2">
    <name type="scientific">Anopheles atroparvus</name>
    <name type="common">European mosquito</name>
    <dbReference type="NCBI Taxonomy" id="41427"/>
    <lineage>
        <taxon>Eukaryota</taxon>
        <taxon>Metazoa</taxon>
        <taxon>Ecdysozoa</taxon>
        <taxon>Arthropoda</taxon>
        <taxon>Hexapoda</taxon>
        <taxon>Insecta</taxon>
        <taxon>Pterygota</taxon>
        <taxon>Neoptera</taxon>
        <taxon>Endopterygota</taxon>
        <taxon>Diptera</taxon>
        <taxon>Nematocera</taxon>
        <taxon>Culicoidea</taxon>
        <taxon>Culicidae</taxon>
        <taxon>Anophelinae</taxon>
        <taxon>Anopheles</taxon>
    </lineage>
</organism>
<accession>A0AAG5CPU9</accession>
<proteinExistence type="predicted"/>
<evidence type="ECO:0000313" key="2">
    <source>
        <dbReference type="Proteomes" id="UP000075880"/>
    </source>
</evidence>